<accession>A0ABW5IHC6</accession>
<dbReference type="EMBL" id="JBHULU010000003">
    <property type="protein sequence ID" value="MFD2512805.1"/>
    <property type="molecule type" value="Genomic_DNA"/>
</dbReference>
<keyword evidence="1" id="KW-0472">Membrane</keyword>
<dbReference type="Proteomes" id="UP001597544">
    <property type="component" value="Unassembled WGS sequence"/>
</dbReference>
<keyword evidence="1" id="KW-1133">Transmembrane helix</keyword>
<keyword evidence="1" id="KW-0812">Transmembrane</keyword>
<dbReference type="PROSITE" id="PS51257">
    <property type="entry name" value="PROKAR_LIPOPROTEIN"/>
    <property type="match status" value="1"/>
</dbReference>
<evidence type="ECO:0000313" key="2">
    <source>
        <dbReference type="EMBL" id="MFD2512805.1"/>
    </source>
</evidence>
<evidence type="ECO:0000313" key="3">
    <source>
        <dbReference type="Proteomes" id="UP001597544"/>
    </source>
</evidence>
<protein>
    <submittedName>
        <fullName evidence="2">Uncharacterized protein</fullName>
    </submittedName>
</protein>
<comment type="caution">
    <text evidence="2">The sequence shown here is derived from an EMBL/GenBank/DDBJ whole genome shotgun (WGS) entry which is preliminary data.</text>
</comment>
<name>A0ABW5IHC6_9BACT</name>
<feature type="transmembrane region" description="Helical" evidence="1">
    <location>
        <begin position="20"/>
        <end position="38"/>
    </location>
</feature>
<reference evidence="3" key="1">
    <citation type="journal article" date="2019" name="Int. J. Syst. Evol. Microbiol.">
        <title>The Global Catalogue of Microorganisms (GCM) 10K type strain sequencing project: providing services to taxonomists for standard genome sequencing and annotation.</title>
        <authorList>
            <consortium name="The Broad Institute Genomics Platform"/>
            <consortium name="The Broad Institute Genome Sequencing Center for Infectious Disease"/>
            <person name="Wu L."/>
            <person name="Ma J."/>
        </authorList>
    </citation>
    <scope>NUCLEOTIDE SEQUENCE [LARGE SCALE GENOMIC DNA]</scope>
    <source>
        <strain evidence="3">KCTC 42498</strain>
    </source>
</reference>
<organism evidence="2 3">
    <name type="scientific">Pontibacter locisalis</name>
    <dbReference type="NCBI Taxonomy" id="1719035"/>
    <lineage>
        <taxon>Bacteria</taxon>
        <taxon>Pseudomonadati</taxon>
        <taxon>Bacteroidota</taxon>
        <taxon>Cytophagia</taxon>
        <taxon>Cytophagales</taxon>
        <taxon>Hymenobacteraceae</taxon>
        <taxon>Pontibacter</taxon>
    </lineage>
</organism>
<sequence>MNIDLKKKARGSTIKQQMQISLHSFWVGLAAFGCAYLMETEEVNFTYPLEVFLKGVIADNAIIDDHLYKIKL</sequence>
<proteinExistence type="predicted"/>
<gene>
    <name evidence="2" type="ORF">ACFSRY_02895</name>
</gene>
<dbReference type="RefSeq" id="WP_377503267.1">
    <property type="nucleotide sequence ID" value="NZ_JBHULU010000003.1"/>
</dbReference>
<evidence type="ECO:0000256" key="1">
    <source>
        <dbReference type="SAM" id="Phobius"/>
    </source>
</evidence>
<keyword evidence="3" id="KW-1185">Reference proteome</keyword>